<dbReference type="PANTHER" id="PTHR23088:SF27">
    <property type="entry name" value="DEAMINATED GLUTATHIONE AMIDASE"/>
    <property type="match status" value="1"/>
</dbReference>
<dbReference type="InterPro" id="IPR003010">
    <property type="entry name" value="C-N_Hydrolase"/>
</dbReference>
<protein>
    <submittedName>
        <fullName evidence="2">Predicted amidohydrolase</fullName>
    </submittedName>
</protein>
<dbReference type="Pfam" id="PF00795">
    <property type="entry name" value="CN_hydrolase"/>
    <property type="match status" value="1"/>
</dbReference>
<dbReference type="PROSITE" id="PS50263">
    <property type="entry name" value="CN_HYDROLASE"/>
    <property type="match status" value="1"/>
</dbReference>
<gene>
    <name evidence="2" type="ORF">SAMN05720469_10526</name>
</gene>
<accession>A0A1M6S4G6</accession>
<name>A0A1M6S4G6_9BACT</name>
<keyword evidence="3" id="KW-1185">Reference proteome</keyword>
<dbReference type="AlphaFoldDB" id="A0A1M6S4G6"/>
<reference evidence="3" key="1">
    <citation type="submission" date="2016-11" db="EMBL/GenBank/DDBJ databases">
        <authorList>
            <person name="Varghese N."/>
            <person name="Submissions S."/>
        </authorList>
    </citation>
    <scope>NUCLEOTIDE SEQUENCE [LARGE SCALE GENOMIC DNA]</scope>
    <source>
        <strain evidence="3">UWOS</strain>
    </source>
</reference>
<dbReference type="RefSeq" id="WP_073302885.1">
    <property type="nucleotide sequence ID" value="NZ_FRAW01000005.1"/>
</dbReference>
<dbReference type="EMBL" id="FRAW01000005">
    <property type="protein sequence ID" value="SHK39397.1"/>
    <property type="molecule type" value="Genomic_DNA"/>
</dbReference>
<sequence>MATAYLIQMQPDRNGKQRTFEHARSLISKEAPRPGSLLVFPEMFATGFLTRPSQELAENVSPEFPTFRFLQDLAKETQCTVLGGGIENFSQIDFRFRNWTAAFAATGENPLAIYRKHHPFADEATLFAPGTESDSFFWEGFCAFPFICFDLRFPEDFRKARKAGASLFIVQAEWPQSRDTHFKTLLRARAIENQCFVLACARAGSAFASSCAFDPNGNELLVANHEEKIFSVELSANDVLCARQAFPLPLPEI</sequence>
<evidence type="ECO:0000259" key="1">
    <source>
        <dbReference type="PROSITE" id="PS50263"/>
    </source>
</evidence>
<dbReference type="GO" id="GO:0016787">
    <property type="term" value="F:hydrolase activity"/>
    <property type="evidence" value="ECO:0007669"/>
    <property type="project" value="UniProtKB-KW"/>
</dbReference>
<dbReference type="Gene3D" id="3.60.110.10">
    <property type="entry name" value="Carbon-nitrogen hydrolase"/>
    <property type="match status" value="1"/>
</dbReference>
<keyword evidence="2" id="KW-0378">Hydrolase</keyword>
<feature type="domain" description="CN hydrolase" evidence="1">
    <location>
        <begin position="2"/>
        <end position="236"/>
    </location>
</feature>
<evidence type="ECO:0000313" key="2">
    <source>
        <dbReference type="EMBL" id="SHK39397.1"/>
    </source>
</evidence>
<dbReference type="SUPFAM" id="SSF56317">
    <property type="entry name" value="Carbon-nitrogen hydrolase"/>
    <property type="match status" value="1"/>
</dbReference>
<dbReference type="PANTHER" id="PTHR23088">
    <property type="entry name" value="NITRILASE-RELATED"/>
    <property type="match status" value="1"/>
</dbReference>
<dbReference type="InterPro" id="IPR036526">
    <property type="entry name" value="C-N_Hydrolase_sf"/>
</dbReference>
<dbReference type="Proteomes" id="UP000184275">
    <property type="component" value="Unassembled WGS sequence"/>
</dbReference>
<evidence type="ECO:0000313" key="3">
    <source>
        <dbReference type="Proteomes" id="UP000184275"/>
    </source>
</evidence>
<proteinExistence type="predicted"/>
<organism evidence="2 3">
    <name type="scientific">Fibrobacter intestinalis</name>
    <dbReference type="NCBI Taxonomy" id="28122"/>
    <lineage>
        <taxon>Bacteria</taxon>
        <taxon>Pseudomonadati</taxon>
        <taxon>Fibrobacterota</taxon>
        <taxon>Fibrobacteria</taxon>
        <taxon>Fibrobacterales</taxon>
        <taxon>Fibrobacteraceae</taxon>
        <taxon>Fibrobacter</taxon>
    </lineage>
</organism>